<dbReference type="InterPro" id="IPR052707">
    <property type="entry name" value="OsmC_Ohr_Peroxiredoxin"/>
</dbReference>
<dbReference type="Proteomes" id="UP000030526">
    <property type="component" value="Unassembled WGS sequence"/>
</dbReference>
<dbReference type="Gene3D" id="3.30.300.20">
    <property type="match status" value="1"/>
</dbReference>
<dbReference type="RefSeq" id="WP_039081222.1">
    <property type="nucleotide sequence ID" value="NZ_JPXR01000020.1"/>
</dbReference>
<dbReference type="PANTHER" id="PTHR42830">
    <property type="entry name" value="OSMOTICALLY INDUCIBLE FAMILY PROTEIN"/>
    <property type="match status" value="1"/>
</dbReference>
<evidence type="ECO:0000313" key="1">
    <source>
        <dbReference type="EMBL" id="KGQ29694.1"/>
    </source>
</evidence>
<dbReference type="InterPro" id="IPR036102">
    <property type="entry name" value="OsmC/Ohrsf"/>
</dbReference>
<proteinExistence type="predicted"/>
<dbReference type="EMBL" id="JPXS01000065">
    <property type="protein sequence ID" value="KGQ29694.1"/>
    <property type="molecule type" value="Genomic_DNA"/>
</dbReference>
<name>A0A0A2XX66_9PAST</name>
<comment type="caution">
    <text evidence="1">The sequence shown here is derived from an EMBL/GenBank/DDBJ whole genome shotgun (WGS) entry which is preliminary data.</text>
</comment>
<dbReference type="Pfam" id="PF02566">
    <property type="entry name" value="OsmC"/>
    <property type="match status" value="1"/>
</dbReference>
<protein>
    <submittedName>
        <fullName evidence="1">Peroxiredoxin</fullName>
    </submittedName>
</protein>
<evidence type="ECO:0000313" key="2">
    <source>
        <dbReference type="Proteomes" id="UP000030526"/>
    </source>
</evidence>
<organism evidence="1 2">
    <name type="scientific">Gallibacterium anatis</name>
    <dbReference type="NCBI Taxonomy" id="750"/>
    <lineage>
        <taxon>Bacteria</taxon>
        <taxon>Pseudomonadati</taxon>
        <taxon>Pseudomonadota</taxon>
        <taxon>Gammaproteobacteria</taxon>
        <taxon>Pasteurellales</taxon>
        <taxon>Pasteurellaceae</taxon>
        <taxon>Gallibacterium</taxon>
    </lineage>
</organism>
<accession>A0A0A2XX66</accession>
<reference evidence="1 2" key="1">
    <citation type="submission" date="2014-08" db="EMBL/GenBank/DDBJ databases">
        <title>Chaperone-usher fimbriae in a diverse selection of Gallibacterium genomes.</title>
        <authorList>
            <person name="Kudirkiene E."/>
            <person name="Bager R.J."/>
            <person name="Johnson T.J."/>
            <person name="Bojesen A.M."/>
        </authorList>
    </citation>
    <scope>NUCLEOTIDE SEQUENCE [LARGE SCALE GENOMIC DNA]</scope>
    <source>
        <strain evidence="1 2">20558/3kl.</strain>
    </source>
</reference>
<gene>
    <name evidence="1" type="ORF">JP32_10725</name>
</gene>
<dbReference type="SUPFAM" id="SSF82784">
    <property type="entry name" value="OsmC-like"/>
    <property type="match status" value="1"/>
</dbReference>
<sequence>MADKQHHYQVKIRWTGNRGNGTSSYTAYDRDSELTAPGKDPVALSADPAFRGDRQRWNPEELLLAAASACHKLWYLHLCADAGIIVDAYEDNAEGTMVENARGHFTHITLKPHITLRNPSDIERAKQLHHQAHEACFIANSLNFPVNCEPVFD</sequence>
<dbReference type="InterPro" id="IPR003718">
    <property type="entry name" value="OsmC/Ohr_fam"/>
</dbReference>
<dbReference type="AlphaFoldDB" id="A0A0A2XX66"/>
<dbReference type="PANTHER" id="PTHR42830:SF2">
    <property type="entry name" value="OSMC_OHR FAMILY PROTEIN"/>
    <property type="match status" value="1"/>
</dbReference>
<dbReference type="InterPro" id="IPR015946">
    <property type="entry name" value="KH_dom-like_a/b"/>
</dbReference>